<proteinExistence type="predicted"/>
<keyword evidence="1" id="KW-1185">Reference proteome</keyword>
<accession>A0A1I8A1K6</accession>
<dbReference type="WBParaSite" id="L893_g31940.t1">
    <property type="protein sequence ID" value="L893_g31940.t1"/>
    <property type="gene ID" value="L893_g31940"/>
</dbReference>
<sequence>MATRHYNPSIRTSYRPQYQPVIKTKEYASGFKAKLQQHLRDQRLLAYDVKVKNLEKQHEVDQKTIAEQKQEINRFSQYMGDLQDLVKFCYFSRPAGSA</sequence>
<protein>
    <submittedName>
        <fullName evidence="2">Centrosomal protein of 162 kDa</fullName>
    </submittedName>
</protein>
<evidence type="ECO:0000313" key="1">
    <source>
        <dbReference type="Proteomes" id="UP000095287"/>
    </source>
</evidence>
<organism evidence="1 2">
    <name type="scientific">Steinernema glaseri</name>
    <dbReference type="NCBI Taxonomy" id="37863"/>
    <lineage>
        <taxon>Eukaryota</taxon>
        <taxon>Metazoa</taxon>
        <taxon>Ecdysozoa</taxon>
        <taxon>Nematoda</taxon>
        <taxon>Chromadorea</taxon>
        <taxon>Rhabditida</taxon>
        <taxon>Tylenchina</taxon>
        <taxon>Panagrolaimomorpha</taxon>
        <taxon>Strongyloidoidea</taxon>
        <taxon>Steinernematidae</taxon>
        <taxon>Steinernema</taxon>
    </lineage>
</organism>
<dbReference type="Proteomes" id="UP000095287">
    <property type="component" value="Unplaced"/>
</dbReference>
<name>A0A1I8A1K6_9BILA</name>
<reference evidence="2" key="1">
    <citation type="submission" date="2016-11" db="UniProtKB">
        <authorList>
            <consortium name="WormBaseParasite"/>
        </authorList>
    </citation>
    <scope>IDENTIFICATION</scope>
</reference>
<dbReference type="AlphaFoldDB" id="A0A1I8A1K6"/>
<evidence type="ECO:0000313" key="2">
    <source>
        <dbReference type="WBParaSite" id="L893_g31940.t1"/>
    </source>
</evidence>